<evidence type="ECO:0000256" key="1">
    <source>
        <dbReference type="SAM" id="Phobius"/>
    </source>
</evidence>
<reference evidence="2 3" key="1">
    <citation type="submission" date="2023-04" db="EMBL/GenBank/DDBJ databases">
        <title>Marinoamorphus aggregata gen. nov., sp. Nov., isolate from tissue of brittle star Ophioplocus japonicus.</title>
        <authorList>
            <person name="Kawano K."/>
            <person name="Sawayama S."/>
            <person name="Nakagawa S."/>
        </authorList>
    </citation>
    <scope>NUCLEOTIDE SEQUENCE [LARGE SCALE GENOMIC DNA]</scope>
    <source>
        <strain evidence="2 3">NKW23</strain>
    </source>
</reference>
<dbReference type="Pfam" id="PF20044">
    <property type="entry name" value="DUF6446"/>
    <property type="match status" value="1"/>
</dbReference>
<dbReference type="Proteomes" id="UP001239909">
    <property type="component" value="Unassembled WGS sequence"/>
</dbReference>
<dbReference type="EMBL" id="BSYI01000003">
    <property type="protein sequence ID" value="GMG81262.1"/>
    <property type="molecule type" value="Genomic_DNA"/>
</dbReference>
<keyword evidence="1" id="KW-1133">Transmembrane helix</keyword>
<organism evidence="2 3">
    <name type="scientific">Paralimibaculum aggregatum</name>
    <dbReference type="NCBI Taxonomy" id="3036245"/>
    <lineage>
        <taxon>Bacteria</taxon>
        <taxon>Pseudomonadati</taxon>
        <taxon>Pseudomonadota</taxon>
        <taxon>Alphaproteobacteria</taxon>
        <taxon>Rhodobacterales</taxon>
        <taxon>Paracoccaceae</taxon>
        <taxon>Paralimibaculum</taxon>
    </lineage>
</organism>
<protein>
    <submittedName>
        <fullName evidence="2">DUF6446 family protein</fullName>
    </submittedName>
</protein>
<name>A0ABQ6LHZ2_9RHOB</name>
<keyword evidence="1" id="KW-0812">Transmembrane</keyword>
<sequence>MTGRTLMLGMLIFAAIFAAGLYYMQVYAFYEEIEADAVEVAGTRYPVTGWQGIDASTSPLKLRACFRMAAAPEAPVAETPVPLVAPGWFDCFDAEAIARALDAGEATAYLAAAEDRPGADRILVRFPDGRAFMWRQLTPEFANQ</sequence>
<evidence type="ECO:0000313" key="3">
    <source>
        <dbReference type="Proteomes" id="UP001239909"/>
    </source>
</evidence>
<comment type="caution">
    <text evidence="2">The sequence shown here is derived from an EMBL/GenBank/DDBJ whole genome shotgun (WGS) entry which is preliminary data.</text>
</comment>
<evidence type="ECO:0000313" key="2">
    <source>
        <dbReference type="EMBL" id="GMG81262.1"/>
    </source>
</evidence>
<dbReference type="InterPro" id="IPR045616">
    <property type="entry name" value="DUF6446"/>
</dbReference>
<dbReference type="RefSeq" id="WP_285669925.1">
    <property type="nucleotide sequence ID" value="NZ_BSYI01000003.1"/>
</dbReference>
<keyword evidence="3" id="KW-1185">Reference proteome</keyword>
<gene>
    <name evidence="2" type="ORF">LNKW23_04750</name>
</gene>
<accession>A0ABQ6LHZ2</accession>
<proteinExistence type="predicted"/>
<feature type="transmembrane region" description="Helical" evidence="1">
    <location>
        <begin position="6"/>
        <end position="24"/>
    </location>
</feature>
<keyword evidence="1" id="KW-0472">Membrane</keyword>